<comment type="caution">
    <text evidence="1">The sequence shown here is derived from an EMBL/GenBank/DDBJ whole genome shotgun (WGS) entry which is preliminary data.</text>
</comment>
<accession>A0AA38SKQ4</accession>
<proteinExistence type="predicted"/>
<name>A0AA38SKQ4_9ASTR</name>
<evidence type="ECO:0000313" key="1">
    <source>
        <dbReference type="EMBL" id="KAJ9544530.1"/>
    </source>
</evidence>
<dbReference type="EMBL" id="JARYMX010000006">
    <property type="protein sequence ID" value="KAJ9544530.1"/>
    <property type="molecule type" value="Genomic_DNA"/>
</dbReference>
<sequence length="148" mass="16736">MAPAVNRHQAVVIDGDVSGDNIPSDDCAQTREKVVKALPAKATVTVRNAYRKHSDYLLDVGYLMLATMSPVFRTRLINTNAYKMIRQLRDMFQTQARTERYDASRALNACKMAKGTSRHINHLERLSRPILLQLATNTILNSLSEDYK</sequence>
<protein>
    <submittedName>
        <fullName evidence="1">Uncharacterized protein</fullName>
    </submittedName>
</protein>
<gene>
    <name evidence="1" type="ORF">OSB04_024237</name>
</gene>
<keyword evidence="2" id="KW-1185">Reference proteome</keyword>
<evidence type="ECO:0000313" key="2">
    <source>
        <dbReference type="Proteomes" id="UP001172457"/>
    </source>
</evidence>
<organism evidence="1 2">
    <name type="scientific">Centaurea solstitialis</name>
    <name type="common">yellow star-thistle</name>
    <dbReference type="NCBI Taxonomy" id="347529"/>
    <lineage>
        <taxon>Eukaryota</taxon>
        <taxon>Viridiplantae</taxon>
        <taxon>Streptophyta</taxon>
        <taxon>Embryophyta</taxon>
        <taxon>Tracheophyta</taxon>
        <taxon>Spermatophyta</taxon>
        <taxon>Magnoliopsida</taxon>
        <taxon>eudicotyledons</taxon>
        <taxon>Gunneridae</taxon>
        <taxon>Pentapetalae</taxon>
        <taxon>asterids</taxon>
        <taxon>campanulids</taxon>
        <taxon>Asterales</taxon>
        <taxon>Asteraceae</taxon>
        <taxon>Carduoideae</taxon>
        <taxon>Cardueae</taxon>
        <taxon>Centaureinae</taxon>
        <taxon>Centaurea</taxon>
    </lineage>
</organism>
<reference evidence="1" key="1">
    <citation type="submission" date="2023-03" db="EMBL/GenBank/DDBJ databases">
        <title>Chromosome-scale reference genome and RAD-based genetic map of yellow starthistle (Centaurea solstitialis) reveal putative structural variation and QTLs associated with invader traits.</title>
        <authorList>
            <person name="Reatini B."/>
            <person name="Cang F.A."/>
            <person name="Jiang Q."/>
            <person name="Mckibben M.T.W."/>
            <person name="Barker M.S."/>
            <person name="Rieseberg L.H."/>
            <person name="Dlugosch K.M."/>
        </authorList>
    </citation>
    <scope>NUCLEOTIDE SEQUENCE</scope>
    <source>
        <strain evidence="1">CAN-66</strain>
        <tissue evidence="1">Leaf</tissue>
    </source>
</reference>
<dbReference type="AlphaFoldDB" id="A0AA38SKQ4"/>
<dbReference type="Proteomes" id="UP001172457">
    <property type="component" value="Chromosome 6"/>
</dbReference>